<dbReference type="Proteomes" id="UP001519887">
    <property type="component" value="Unassembled WGS sequence"/>
</dbReference>
<dbReference type="EMBL" id="JAHZIK010000001">
    <property type="protein sequence ID" value="MBW7452430.1"/>
    <property type="molecule type" value="Genomic_DNA"/>
</dbReference>
<gene>
    <name evidence="2" type="ORF">K0U00_00050</name>
</gene>
<dbReference type="InterPro" id="IPR008979">
    <property type="entry name" value="Galactose-bd-like_sf"/>
</dbReference>
<dbReference type="RefSeq" id="WP_210045121.1">
    <property type="nucleotide sequence ID" value="NZ_JBHLVU010000013.1"/>
</dbReference>
<evidence type="ECO:0000313" key="2">
    <source>
        <dbReference type="EMBL" id="MBW7452430.1"/>
    </source>
</evidence>
<proteinExistence type="predicted"/>
<organism evidence="2 3">
    <name type="scientific">Paenibacillus sepulcri</name>
    <dbReference type="NCBI Taxonomy" id="359917"/>
    <lineage>
        <taxon>Bacteria</taxon>
        <taxon>Bacillati</taxon>
        <taxon>Bacillota</taxon>
        <taxon>Bacilli</taxon>
        <taxon>Bacillales</taxon>
        <taxon>Paenibacillaceae</taxon>
        <taxon>Paenibacillus</taxon>
    </lineage>
</organism>
<name>A0ABS7BUU4_9BACL</name>
<sequence>MPFIEEPPKWLAPGVEPSESKKTEGWLPNERPPADYWNWQMSRVYKVLLELQEKALENEDLATALGNVVKRSGDTMTGPLMFKDVNGDFLGALRFIESAFTFYHELRARIESESIDIVSSDSTNITAMGVNINASEGVYIEGGLFADRIKTVAPVAGNDVAIKATVDNAITVGKPQQSVMNGQFDIWQRGAIVPYANNFGGGNSAGYGPDRFWGQVFEGTGGTGSNTGFQFERTLFTRGQTDVPGEPSYFCRYFVNAVGTKAPSNAIIRVQQQIEDVLTYAGRKCTLSFYAKASTNRRIAAALTQQFGLNGSPDVPCPGGASFDLTTAWQKFSLTFTVPSIALKVVGSGNSLMMTFVIYKDDNDPIALPSGQVGTYATGSIDFSQIQLNEGDTPLAFRPRAVGEELALCQRYFEKSYSQPSKPGDVINNGAMVFVTADNANNGAAFGTTSFSVTKRTTPSVRIWGIQGNEGRVYDGDTDRVVDSGKVVDWVSDTNFRSEFTVAGAITSRRMFQWTADAEF</sequence>
<dbReference type="SUPFAM" id="SSF49785">
    <property type="entry name" value="Galactose-binding domain-like"/>
    <property type="match status" value="1"/>
</dbReference>
<keyword evidence="3" id="KW-1185">Reference proteome</keyword>
<accession>A0ABS7BUU4</accession>
<dbReference type="Gene3D" id="2.60.120.260">
    <property type="entry name" value="Galactose-binding domain-like"/>
    <property type="match status" value="1"/>
</dbReference>
<protein>
    <submittedName>
        <fullName evidence="2">Uncharacterized protein</fullName>
    </submittedName>
</protein>
<comment type="caution">
    <text evidence="2">The sequence shown here is derived from an EMBL/GenBank/DDBJ whole genome shotgun (WGS) entry which is preliminary data.</text>
</comment>
<evidence type="ECO:0000313" key="3">
    <source>
        <dbReference type="Proteomes" id="UP001519887"/>
    </source>
</evidence>
<evidence type="ECO:0000256" key="1">
    <source>
        <dbReference type="SAM" id="MobiDB-lite"/>
    </source>
</evidence>
<feature type="region of interest" description="Disordered" evidence="1">
    <location>
        <begin position="1"/>
        <end position="27"/>
    </location>
</feature>
<reference evidence="2 3" key="1">
    <citation type="submission" date="2021-07" db="EMBL/GenBank/DDBJ databases">
        <title>Paenibacillus radiodurans sp. nov., isolated from the southeastern edge of Tengger Desert.</title>
        <authorList>
            <person name="Zhang G."/>
        </authorList>
    </citation>
    <scope>NUCLEOTIDE SEQUENCE [LARGE SCALE GENOMIC DNA]</scope>
    <source>
        <strain evidence="2 3">CCM 7311</strain>
    </source>
</reference>